<dbReference type="OrthoDB" id="7323539at2759"/>
<protein>
    <submittedName>
        <fullName evidence="1">Uncharacterized protein</fullName>
    </submittedName>
</protein>
<dbReference type="EMBL" id="JABWDY010010032">
    <property type="protein sequence ID" value="KAF5200983.1"/>
    <property type="molecule type" value="Genomic_DNA"/>
</dbReference>
<dbReference type="Proteomes" id="UP000554482">
    <property type="component" value="Unassembled WGS sequence"/>
</dbReference>
<accession>A0A7J6WVA6</accession>
<name>A0A7J6WVA6_THATH</name>
<reference evidence="1 2" key="1">
    <citation type="submission" date="2020-06" db="EMBL/GenBank/DDBJ databases">
        <title>Transcriptomic and genomic resources for Thalictrum thalictroides and T. hernandezii: Facilitating candidate gene discovery in an emerging model plant lineage.</title>
        <authorList>
            <person name="Arias T."/>
            <person name="Riano-Pachon D.M."/>
            <person name="Di Stilio V.S."/>
        </authorList>
    </citation>
    <scope>NUCLEOTIDE SEQUENCE [LARGE SCALE GENOMIC DNA]</scope>
    <source>
        <strain evidence="2">cv. WT478/WT964</strain>
        <tissue evidence="1">Leaves</tissue>
    </source>
</reference>
<sequence>MTDNSDQLSAELSKWTKPMLIEFILKKSTPTSVKLSEDLQSTLFGASHDIAPTPGNDSVGIANILQSVAAELKSIAESNGKLHDKLNKLNSGKFLAASPGIQRPLISSPSLANKPNGLTACSSLPTEQLKAGSISKPPKYVVGSNHNAATTLSAAPVVKFGEIFVSRFDPKVDASQIKNELFSNIDAAITQMVTKHPSYASFHIRVNASKLTEILQPSFWPEGIMIKRFWGRLLPEKIAVPLVPKN</sequence>
<evidence type="ECO:0000313" key="1">
    <source>
        <dbReference type="EMBL" id="KAF5200983.1"/>
    </source>
</evidence>
<comment type="caution">
    <text evidence="1">The sequence shown here is derived from an EMBL/GenBank/DDBJ whole genome shotgun (WGS) entry which is preliminary data.</text>
</comment>
<evidence type="ECO:0000313" key="2">
    <source>
        <dbReference type="Proteomes" id="UP000554482"/>
    </source>
</evidence>
<dbReference type="AlphaFoldDB" id="A0A7J6WVA6"/>
<keyword evidence="2" id="KW-1185">Reference proteome</keyword>
<gene>
    <name evidence="1" type="ORF">FRX31_009429</name>
</gene>
<organism evidence="1 2">
    <name type="scientific">Thalictrum thalictroides</name>
    <name type="common">Rue-anemone</name>
    <name type="synonym">Anemone thalictroides</name>
    <dbReference type="NCBI Taxonomy" id="46969"/>
    <lineage>
        <taxon>Eukaryota</taxon>
        <taxon>Viridiplantae</taxon>
        <taxon>Streptophyta</taxon>
        <taxon>Embryophyta</taxon>
        <taxon>Tracheophyta</taxon>
        <taxon>Spermatophyta</taxon>
        <taxon>Magnoliopsida</taxon>
        <taxon>Ranunculales</taxon>
        <taxon>Ranunculaceae</taxon>
        <taxon>Thalictroideae</taxon>
        <taxon>Thalictrum</taxon>
    </lineage>
</organism>
<proteinExistence type="predicted"/>